<dbReference type="GeneID" id="141453689"/>
<keyword evidence="3" id="KW-1185">Reference proteome</keyword>
<accession>T1I114</accession>
<dbReference type="Pfam" id="PF25298">
    <property type="entry name" value="Baculo_FP_2nd"/>
    <property type="match status" value="1"/>
</dbReference>
<dbReference type="InterPro" id="IPR057251">
    <property type="entry name" value="FP_C"/>
</dbReference>
<organism evidence="2 3">
    <name type="scientific">Rhodnius prolixus</name>
    <name type="common">Triatomid bug</name>
    <dbReference type="NCBI Taxonomy" id="13249"/>
    <lineage>
        <taxon>Eukaryota</taxon>
        <taxon>Metazoa</taxon>
        <taxon>Ecdysozoa</taxon>
        <taxon>Arthropoda</taxon>
        <taxon>Hexapoda</taxon>
        <taxon>Insecta</taxon>
        <taxon>Pterygota</taxon>
        <taxon>Neoptera</taxon>
        <taxon>Paraneoptera</taxon>
        <taxon>Hemiptera</taxon>
        <taxon>Heteroptera</taxon>
        <taxon>Panheteroptera</taxon>
        <taxon>Cimicomorpha</taxon>
        <taxon>Reduviidae</taxon>
        <taxon>Triatominae</taxon>
        <taxon>Rhodnius</taxon>
    </lineage>
</organism>
<dbReference type="EnsemblMetazoa" id="RPRC009984-RA">
    <property type="protein sequence ID" value="RPRC009984-PA"/>
    <property type="gene ID" value="RPRC009984"/>
</dbReference>
<dbReference type="Gene3D" id="1.20.5.1700">
    <property type="match status" value="1"/>
</dbReference>
<dbReference type="InParanoid" id="T1I114"/>
<evidence type="ECO:0000313" key="3">
    <source>
        <dbReference type="Proteomes" id="UP000015103"/>
    </source>
</evidence>
<name>T1I114_RHOPR</name>
<dbReference type="Proteomes" id="UP000015103">
    <property type="component" value="Unassembled WGS sequence"/>
</dbReference>
<reference evidence="2" key="1">
    <citation type="submission" date="2015-05" db="UniProtKB">
        <authorList>
            <consortium name="EnsemblMetazoa"/>
        </authorList>
    </citation>
    <scope>IDENTIFICATION</scope>
</reference>
<dbReference type="HOGENOM" id="CLU_080266_0_0_1"/>
<evidence type="ECO:0000313" key="2">
    <source>
        <dbReference type="EnsemblMetazoa" id="RPRC009984-PA"/>
    </source>
</evidence>
<protein>
    <recommendedName>
        <fullName evidence="1">FP protein C-terminal domain-containing protein</fullName>
    </recommendedName>
</protein>
<sequence length="316" mass="36536">MTDNPVNTGNTSGGDILNIRESVLTGISNSLASINIQIATLAKELDKVSEENKRISLSVTSCENQLKKSLAQLKQEIIHIKKENNDLKKENKLLKDDIIQLKQSIRYNAIKISNFPKTENENLIAIIDKIFKQINFEFNLDFLQDYFRMKSRNDKYPPPIIVKFLKNKDKTSLLKMLRENKIRLSSQMIVEGSADVPIYISEYLSPELNFLFKQARINVRNKELKYAWVRNGQVFVKTTENSTPKIIRNNFDLNECLSSSSVMAEKVKLYEETDFDESDATDISTLSKDSKKRKLKNVTRSKKIDKFFRPPEKKEK</sequence>
<dbReference type="OMA" id="SINIQIA"/>
<dbReference type="RefSeq" id="XP_073983278.1">
    <property type="nucleotide sequence ID" value="XM_074127177.1"/>
</dbReference>
<evidence type="ECO:0000259" key="1">
    <source>
        <dbReference type="Pfam" id="PF25298"/>
    </source>
</evidence>
<dbReference type="AlphaFoldDB" id="T1I114"/>
<dbReference type="EMBL" id="ACPB03008444">
    <property type="status" value="NOT_ANNOTATED_CDS"/>
    <property type="molecule type" value="Genomic_DNA"/>
</dbReference>
<dbReference type="VEuPathDB" id="VectorBase:RPRC009984"/>
<feature type="domain" description="FP protein C-terminal" evidence="1">
    <location>
        <begin position="209"/>
        <end position="255"/>
    </location>
</feature>
<proteinExistence type="predicted"/>